<dbReference type="CDD" id="cd00053">
    <property type="entry name" value="EGF"/>
    <property type="match status" value="1"/>
</dbReference>
<evidence type="ECO:0000256" key="3">
    <source>
        <dbReference type="ARBA" id="ARBA00022530"/>
    </source>
</evidence>
<dbReference type="InterPro" id="IPR000152">
    <property type="entry name" value="EGF-type_Asp/Asn_hydroxyl_site"/>
</dbReference>
<keyword evidence="10" id="KW-1185">Reference proteome</keyword>
<evidence type="ECO:0000256" key="1">
    <source>
        <dbReference type="ARBA" id="ARBA00004498"/>
    </source>
</evidence>
<keyword evidence="7" id="KW-0325">Glycoprotein</keyword>
<reference evidence="9 10" key="1">
    <citation type="submission" date="2019-04" db="EMBL/GenBank/DDBJ databases">
        <title>The sequence and de novo assembly of Takifugu bimaculatus genome using PacBio and Hi-C technologies.</title>
        <authorList>
            <person name="Xu P."/>
            <person name="Liu B."/>
            <person name="Zhou Z."/>
        </authorList>
    </citation>
    <scope>NUCLEOTIDE SEQUENCE [LARGE SCALE GENOMIC DNA]</scope>
    <source>
        <strain evidence="9">TB-2018</strain>
        <tissue evidence="9">Muscle</tissue>
    </source>
</reference>
<proteinExistence type="predicted"/>
<name>A0A4Z2C6R9_9TELE</name>
<sequence>MQGVWVYEIGTSPYFTNVAPGEVPHLPTEAPSLEVFDPEEGEIDGGSPGFDRGQQVEYPTYEPEGGQIQVYPVQYQPNQPGNPEVVVVEDTDINVDVFSYNLGTCASSGNKCSQFADCKDYSSGYCCHCRPGFYGNGIQCTAEGKPQRTNGKLHGKVYVGSSPSPVEFTGNDLHSYVVVNEGRSYVAISEIPSSLGPSLQPLAAVGSVIGWAFALEQPGFKNGFSIIGGEFTLRAEVTFQPGNERLTIRQEFKGIDEHDHLVMSTTMDGRIPEVPYGSTVTIGPYSEIYQYSNNLITSSSSRDYVVNSPDGSTETRTYQWRQTITFQSCQHGDSWGDVKPTQLLSVDNVLAMYDPNEVMRFTMTNKIGDVNGGEPEENPCFTGRHGCDTNAICRP</sequence>
<dbReference type="PROSITE" id="PS01186">
    <property type="entry name" value="EGF_2"/>
    <property type="match status" value="1"/>
</dbReference>
<dbReference type="InterPro" id="IPR000742">
    <property type="entry name" value="EGF"/>
</dbReference>
<dbReference type="InterPro" id="IPR009017">
    <property type="entry name" value="GFP"/>
</dbReference>
<dbReference type="Pfam" id="PF07474">
    <property type="entry name" value="G2F"/>
    <property type="match status" value="1"/>
</dbReference>
<dbReference type="SUPFAM" id="SSF54511">
    <property type="entry name" value="GFP-like"/>
    <property type="match status" value="1"/>
</dbReference>
<dbReference type="Proteomes" id="UP000516260">
    <property type="component" value="Chromosome 13"/>
</dbReference>
<evidence type="ECO:0000256" key="2">
    <source>
        <dbReference type="ARBA" id="ARBA00022525"/>
    </source>
</evidence>
<dbReference type="EMBL" id="SWLE01000005">
    <property type="protein sequence ID" value="TNM99901.1"/>
    <property type="molecule type" value="Genomic_DNA"/>
</dbReference>
<dbReference type="InterPro" id="IPR006605">
    <property type="entry name" value="G2_nidogen/fibulin_G2F"/>
</dbReference>
<dbReference type="CDD" id="cd00255">
    <property type="entry name" value="nidG2"/>
    <property type="match status" value="1"/>
</dbReference>
<dbReference type="PROSITE" id="PS00010">
    <property type="entry name" value="ASX_HYDROXYL"/>
    <property type="match status" value="1"/>
</dbReference>
<evidence type="ECO:0000313" key="10">
    <source>
        <dbReference type="Proteomes" id="UP000516260"/>
    </source>
</evidence>
<evidence type="ECO:0000256" key="4">
    <source>
        <dbReference type="ARBA" id="ARBA00022729"/>
    </source>
</evidence>
<keyword evidence="6" id="KW-1015">Disulfide bond</keyword>
<evidence type="ECO:0000259" key="8">
    <source>
        <dbReference type="PROSITE" id="PS50993"/>
    </source>
</evidence>
<keyword evidence="3" id="KW-0272">Extracellular matrix</keyword>
<organism evidence="9 10">
    <name type="scientific">Takifugu bimaculatus</name>
    <dbReference type="NCBI Taxonomy" id="433685"/>
    <lineage>
        <taxon>Eukaryota</taxon>
        <taxon>Metazoa</taxon>
        <taxon>Chordata</taxon>
        <taxon>Craniata</taxon>
        <taxon>Vertebrata</taxon>
        <taxon>Euteleostomi</taxon>
        <taxon>Actinopterygii</taxon>
        <taxon>Neopterygii</taxon>
        <taxon>Teleostei</taxon>
        <taxon>Neoteleostei</taxon>
        <taxon>Acanthomorphata</taxon>
        <taxon>Eupercaria</taxon>
        <taxon>Tetraodontiformes</taxon>
        <taxon>Tetradontoidea</taxon>
        <taxon>Tetraodontidae</taxon>
        <taxon>Takifugu</taxon>
    </lineage>
</organism>
<evidence type="ECO:0000313" key="9">
    <source>
        <dbReference type="EMBL" id="TNM99901.1"/>
    </source>
</evidence>
<gene>
    <name evidence="9" type="ORF">fugu_012934</name>
</gene>
<comment type="caution">
    <text evidence="9">The sequence shown here is derived from an EMBL/GenBank/DDBJ whole genome shotgun (WGS) entry which is preliminary data.</text>
</comment>
<keyword evidence="5" id="KW-0106">Calcium</keyword>
<evidence type="ECO:0000256" key="7">
    <source>
        <dbReference type="ARBA" id="ARBA00023180"/>
    </source>
</evidence>
<keyword evidence="4" id="KW-0732">Signal</keyword>
<accession>A0A4Z2C6R9</accession>
<dbReference type="SMART" id="SM00682">
    <property type="entry name" value="G2F"/>
    <property type="match status" value="1"/>
</dbReference>
<feature type="domain" description="Nidogen G2 beta-barrel" evidence="8">
    <location>
        <begin position="145"/>
        <end position="377"/>
    </location>
</feature>
<evidence type="ECO:0000256" key="5">
    <source>
        <dbReference type="ARBA" id="ARBA00022837"/>
    </source>
</evidence>
<dbReference type="AlphaFoldDB" id="A0A4Z2C6R9"/>
<dbReference type="Gene3D" id="2.40.155.10">
    <property type="entry name" value="Green fluorescent protein"/>
    <property type="match status" value="1"/>
</dbReference>
<evidence type="ECO:0000256" key="6">
    <source>
        <dbReference type="ARBA" id="ARBA00023157"/>
    </source>
</evidence>
<protein>
    <recommendedName>
        <fullName evidence="8">Nidogen G2 beta-barrel domain-containing protein</fullName>
    </recommendedName>
</protein>
<comment type="subcellular location">
    <subcellularLocation>
        <location evidence="1">Secreted</location>
        <location evidence="1">Extracellular space</location>
        <location evidence="1">Extracellular matrix</location>
    </subcellularLocation>
</comment>
<dbReference type="PROSITE" id="PS50993">
    <property type="entry name" value="NIDOGEN_G2"/>
    <property type="match status" value="1"/>
</dbReference>
<keyword evidence="2" id="KW-0964">Secreted</keyword>